<dbReference type="RefSeq" id="WP_119321870.1">
    <property type="nucleotide sequence ID" value="NZ_AP025739.1"/>
</dbReference>
<reference evidence="8 9" key="1">
    <citation type="journal article" date="2019" name="Int. J. Syst. Evol. Microbiol.">
        <title>Capsulimonas corticalis gen. nov., sp. nov., an aerobic capsulated bacterium, of a novel bacterial order, Capsulimonadales ord. nov., of the class Armatimonadia of the phylum Armatimonadetes.</title>
        <authorList>
            <person name="Li J."/>
            <person name="Kudo C."/>
            <person name="Tonouchi A."/>
        </authorList>
    </citation>
    <scope>NUCLEOTIDE SEQUENCE [LARGE SCALE GENOMIC DNA]</scope>
    <source>
        <strain evidence="8 9">AX-7</strain>
    </source>
</reference>
<dbReference type="KEGG" id="ccot:CCAX7_63940"/>
<dbReference type="Gene3D" id="1.10.3720.10">
    <property type="entry name" value="MetI-like"/>
    <property type="match status" value="1"/>
</dbReference>
<dbReference type="FunCoup" id="A0A402CX49">
    <property type="interactions" value="389"/>
</dbReference>
<dbReference type="PROSITE" id="PS50928">
    <property type="entry name" value="ABC_TM1"/>
    <property type="match status" value="1"/>
</dbReference>
<evidence type="ECO:0000256" key="1">
    <source>
        <dbReference type="ARBA" id="ARBA00004651"/>
    </source>
</evidence>
<comment type="subcellular location">
    <subcellularLocation>
        <location evidence="1 7">Cell membrane</location>
        <topology evidence="1 7">Multi-pass membrane protein</topology>
    </subcellularLocation>
</comment>
<evidence type="ECO:0000313" key="9">
    <source>
        <dbReference type="Proteomes" id="UP000287394"/>
    </source>
</evidence>
<feature type="transmembrane region" description="Helical" evidence="7">
    <location>
        <begin position="35"/>
        <end position="56"/>
    </location>
</feature>
<dbReference type="OrthoDB" id="9797852at2"/>
<dbReference type="Pfam" id="PF00528">
    <property type="entry name" value="BPD_transp_1"/>
    <property type="match status" value="1"/>
</dbReference>
<comment type="similarity">
    <text evidence="7">Belongs to the binding-protein-dependent transport system permease family.</text>
</comment>
<organism evidence="8 9">
    <name type="scientific">Capsulimonas corticalis</name>
    <dbReference type="NCBI Taxonomy" id="2219043"/>
    <lineage>
        <taxon>Bacteria</taxon>
        <taxon>Bacillati</taxon>
        <taxon>Armatimonadota</taxon>
        <taxon>Armatimonadia</taxon>
        <taxon>Capsulimonadales</taxon>
        <taxon>Capsulimonadaceae</taxon>
        <taxon>Capsulimonas</taxon>
    </lineage>
</organism>
<keyword evidence="4 7" id="KW-0812">Transmembrane</keyword>
<dbReference type="InterPro" id="IPR000515">
    <property type="entry name" value="MetI-like"/>
</dbReference>
<sequence>MTTPAIANAQELPRPGAPVIHPAQAAWRSIRRHPLALAGVVWLTFLALMALFYPLVSHYTYYRPTEDYSAGSSAQHWLGTDDSGYDTLTRLCVGARISLYVGIGVEVIVVFVGGLVGLIAGYYGRWTDTWLMRFTDIMFAFPDILLAMLIMAVSGPSLGNIFLALGVTGWPGLARLVRAQAISLRGREFIEASRAIGLTDRQIILRHILPNLLSAVVVASAIDIAGVIIAESTLSFLGIGVQSPMPSWGSMISGAWSSGYGRSHPALIIYPALCLSLTVLSLNFIGDALRDALDPRSKG</sequence>
<dbReference type="Pfam" id="PF12911">
    <property type="entry name" value="OppC_N"/>
    <property type="match status" value="1"/>
</dbReference>
<keyword evidence="6 7" id="KW-0472">Membrane</keyword>
<feature type="transmembrane region" description="Helical" evidence="7">
    <location>
        <begin position="208"/>
        <end position="230"/>
    </location>
</feature>
<keyword evidence="5 7" id="KW-1133">Transmembrane helix</keyword>
<dbReference type="PANTHER" id="PTHR43386">
    <property type="entry name" value="OLIGOPEPTIDE TRANSPORT SYSTEM PERMEASE PROTEIN APPC"/>
    <property type="match status" value="1"/>
</dbReference>
<dbReference type="InterPro" id="IPR035906">
    <property type="entry name" value="MetI-like_sf"/>
</dbReference>
<evidence type="ECO:0000256" key="5">
    <source>
        <dbReference type="ARBA" id="ARBA00022989"/>
    </source>
</evidence>
<keyword evidence="3" id="KW-1003">Cell membrane</keyword>
<dbReference type="SUPFAM" id="SSF161098">
    <property type="entry name" value="MetI-like"/>
    <property type="match status" value="1"/>
</dbReference>
<gene>
    <name evidence="8" type="primary">yliD</name>
    <name evidence="8" type="ORF">CCAX7_63940</name>
</gene>
<feature type="transmembrane region" description="Helical" evidence="7">
    <location>
        <begin position="158"/>
        <end position="177"/>
    </location>
</feature>
<evidence type="ECO:0000256" key="3">
    <source>
        <dbReference type="ARBA" id="ARBA00022475"/>
    </source>
</evidence>
<evidence type="ECO:0000256" key="4">
    <source>
        <dbReference type="ARBA" id="ARBA00022692"/>
    </source>
</evidence>
<keyword evidence="9" id="KW-1185">Reference proteome</keyword>
<feature type="transmembrane region" description="Helical" evidence="7">
    <location>
        <begin position="267"/>
        <end position="289"/>
    </location>
</feature>
<evidence type="ECO:0000256" key="6">
    <source>
        <dbReference type="ARBA" id="ARBA00023136"/>
    </source>
</evidence>
<dbReference type="AlphaFoldDB" id="A0A402CX49"/>
<feature type="transmembrane region" description="Helical" evidence="7">
    <location>
        <begin position="97"/>
        <end position="123"/>
    </location>
</feature>
<keyword evidence="2 7" id="KW-0813">Transport</keyword>
<dbReference type="GO" id="GO:0005886">
    <property type="term" value="C:plasma membrane"/>
    <property type="evidence" value="ECO:0007669"/>
    <property type="project" value="UniProtKB-SubCell"/>
</dbReference>
<dbReference type="Proteomes" id="UP000287394">
    <property type="component" value="Chromosome"/>
</dbReference>
<evidence type="ECO:0000313" key="8">
    <source>
        <dbReference type="EMBL" id="BDI34343.1"/>
    </source>
</evidence>
<dbReference type="PANTHER" id="PTHR43386:SF1">
    <property type="entry name" value="D,D-DIPEPTIDE TRANSPORT SYSTEM PERMEASE PROTEIN DDPC-RELATED"/>
    <property type="match status" value="1"/>
</dbReference>
<name>A0A402CX49_9BACT</name>
<dbReference type="InterPro" id="IPR025966">
    <property type="entry name" value="OppC_N"/>
</dbReference>
<dbReference type="EMBL" id="AP025739">
    <property type="protein sequence ID" value="BDI34343.1"/>
    <property type="molecule type" value="Genomic_DNA"/>
</dbReference>
<feature type="transmembrane region" description="Helical" evidence="7">
    <location>
        <begin position="130"/>
        <end position="152"/>
    </location>
</feature>
<protein>
    <submittedName>
        <fullName evidence="8">Glutathione ABC transporter permease GsiD</fullName>
    </submittedName>
</protein>
<evidence type="ECO:0000256" key="2">
    <source>
        <dbReference type="ARBA" id="ARBA00022448"/>
    </source>
</evidence>
<evidence type="ECO:0000256" key="7">
    <source>
        <dbReference type="RuleBase" id="RU363032"/>
    </source>
</evidence>
<dbReference type="GO" id="GO:0055085">
    <property type="term" value="P:transmembrane transport"/>
    <property type="evidence" value="ECO:0007669"/>
    <property type="project" value="InterPro"/>
</dbReference>
<dbReference type="InterPro" id="IPR050366">
    <property type="entry name" value="BP-dependent_transpt_permease"/>
</dbReference>
<proteinExistence type="inferred from homology"/>
<accession>A0A402CX49</accession>
<dbReference type="CDD" id="cd06261">
    <property type="entry name" value="TM_PBP2"/>
    <property type="match status" value="1"/>
</dbReference>